<dbReference type="CDD" id="cd14265">
    <property type="entry name" value="UDPK_IM_like"/>
    <property type="match status" value="1"/>
</dbReference>
<dbReference type="InterPro" id="IPR036945">
    <property type="entry name" value="DAGK_sf"/>
</dbReference>
<feature type="transmembrane region" description="Helical" evidence="15">
    <location>
        <begin position="105"/>
        <end position="126"/>
    </location>
</feature>
<proteinExistence type="inferred from homology"/>
<dbReference type="PANTHER" id="PTHR34299:SF1">
    <property type="entry name" value="DIACYLGLYCEROL KINASE"/>
    <property type="match status" value="1"/>
</dbReference>
<keyword evidence="3" id="KW-1003">Cell membrane</keyword>
<evidence type="ECO:0000256" key="9">
    <source>
        <dbReference type="ARBA" id="ARBA00022840"/>
    </source>
</evidence>
<dbReference type="Gene3D" id="1.10.287.3610">
    <property type="match status" value="1"/>
</dbReference>
<evidence type="ECO:0000256" key="4">
    <source>
        <dbReference type="ARBA" id="ARBA00022516"/>
    </source>
</evidence>
<evidence type="ECO:0000256" key="1">
    <source>
        <dbReference type="ARBA" id="ARBA00004651"/>
    </source>
</evidence>
<keyword evidence="8 16" id="KW-0418">Kinase</keyword>
<keyword evidence="4" id="KW-0444">Lipid biosynthesis</keyword>
<keyword evidence="10 15" id="KW-1133">Transmembrane helix</keyword>
<dbReference type="Pfam" id="PF01219">
    <property type="entry name" value="DAGK_prokar"/>
    <property type="match status" value="1"/>
</dbReference>
<feature type="transmembrane region" description="Helical" evidence="15">
    <location>
        <begin position="66"/>
        <end position="84"/>
    </location>
</feature>
<keyword evidence="6 15" id="KW-0812">Transmembrane</keyword>
<evidence type="ECO:0000256" key="15">
    <source>
        <dbReference type="SAM" id="Phobius"/>
    </source>
</evidence>
<keyword evidence="17" id="KW-1185">Reference proteome</keyword>
<evidence type="ECO:0000256" key="7">
    <source>
        <dbReference type="ARBA" id="ARBA00022741"/>
    </source>
</evidence>
<comment type="similarity">
    <text evidence="2">Belongs to the bacterial diacylglycerol kinase family.</text>
</comment>
<dbReference type="RefSeq" id="WP_243993546.1">
    <property type="nucleotide sequence ID" value="NZ_JALHLE010000013.1"/>
</dbReference>
<keyword evidence="14" id="KW-1208">Phospholipid metabolism</keyword>
<evidence type="ECO:0000256" key="11">
    <source>
        <dbReference type="ARBA" id="ARBA00023098"/>
    </source>
</evidence>
<gene>
    <name evidence="16" type="ORF">MTR64_10500</name>
</gene>
<dbReference type="PANTHER" id="PTHR34299">
    <property type="entry name" value="DIACYLGLYCEROL KINASE"/>
    <property type="match status" value="1"/>
</dbReference>
<dbReference type="InterPro" id="IPR033717">
    <property type="entry name" value="UDPK"/>
</dbReference>
<keyword evidence="5" id="KW-0808">Transferase</keyword>
<dbReference type="InterPro" id="IPR000829">
    <property type="entry name" value="DAGK"/>
</dbReference>
<evidence type="ECO:0000256" key="5">
    <source>
        <dbReference type="ARBA" id="ARBA00022679"/>
    </source>
</evidence>
<keyword evidence="12 15" id="KW-0472">Membrane</keyword>
<evidence type="ECO:0000256" key="2">
    <source>
        <dbReference type="ARBA" id="ARBA00005967"/>
    </source>
</evidence>
<evidence type="ECO:0000256" key="14">
    <source>
        <dbReference type="ARBA" id="ARBA00023264"/>
    </source>
</evidence>
<evidence type="ECO:0000256" key="13">
    <source>
        <dbReference type="ARBA" id="ARBA00023209"/>
    </source>
</evidence>
<comment type="subcellular location">
    <subcellularLocation>
        <location evidence="1">Cell membrane</location>
        <topology evidence="1">Multi-pass membrane protein</topology>
    </subcellularLocation>
</comment>
<evidence type="ECO:0000256" key="12">
    <source>
        <dbReference type="ARBA" id="ARBA00023136"/>
    </source>
</evidence>
<evidence type="ECO:0000256" key="3">
    <source>
        <dbReference type="ARBA" id="ARBA00022475"/>
    </source>
</evidence>
<name>A0ABT0B250_9SPHN</name>
<evidence type="ECO:0000313" key="17">
    <source>
        <dbReference type="Proteomes" id="UP001162880"/>
    </source>
</evidence>
<evidence type="ECO:0000313" key="16">
    <source>
        <dbReference type="EMBL" id="MCJ2178996.1"/>
    </source>
</evidence>
<organism evidence="16 17">
    <name type="scientific">Novosphingobium album</name>
    <name type="common">ex Hu et al. 2023</name>
    <dbReference type="NCBI Taxonomy" id="2930093"/>
    <lineage>
        <taxon>Bacteria</taxon>
        <taxon>Pseudomonadati</taxon>
        <taxon>Pseudomonadota</taxon>
        <taxon>Alphaproteobacteria</taxon>
        <taxon>Sphingomonadales</taxon>
        <taxon>Sphingomonadaceae</taxon>
        <taxon>Novosphingobium</taxon>
    </lineage>
</organism>
<evidence type="ECO:0000256" key="10">
    <source>
        <dbReference type="ARBA" id="ARBA00022989"/>
    </source>
</evidence>
<accession>A0ABT0B250</accession>
<evidence type="ECO:0000256" key="6">
    <source>
        <dbReference type="ARBA" id="ARBA00022692"/>
    </source>
</evidence>
<dbReference type="GO" id="GO:0016301">
    <property type="term" value="F:kinase activity"/>
    <property type="evidence" value="ECO:0007669"/>
    <property type="project" value="UniProtKB-KW"/>
</dbReference>
<keyword evidence="11" id="KW-0443">Lipid metabolism</keyword>
<keyword evidence="9" id="KW-0067">ATP-binding</keyword>
<sequence>MLTPPEEPAPHHRFSIFARLKSFTYAGRGLRALVQDEHNAWLHLAASLMALAAGFLLQISIAGWRWLVLAIAIVWLAEAFNTAIEEACDYINPEFDRAIGRIKDLAAGGVLIASIAAALIGLLTLAPPLLARIL</sequence>
<protein>
    <submittedName>
        <fullName evidence="16">Diacylglycerol kinase family protein</fullName>
    </submittedName>
</protein>
<reference evidence="16" key="1">
    <citation type="submission" date="2022-03" db="EMBL/GenBank/DDBJ databases">
        <title>Identification of a novel bacterium isolated from mangrove sediments.</title>
        <authorList>
            <person name="Pan X."/>
        </authorList>
    </citation>
    <scope>NUCLEOTIDE SEQUENCE</scope>
    <source>
        <strain evidence="16">B2580</strain>
    </source>
</reference>
<keyword evidence="13" id="KW-0594">Phospholipid biosynthesis</keyword>
<dbReference type="EMBL" id="JALHLE010000013">
    <property type="protein sequence ID" value="MCJ2178996.1"/>
    <property type="molecule type" value="Genomic_DNA"/>
</dbReference>
<comment type="caution">
    <text evidence="16">The sequence shown here is derived from an EMBL/GenBank/DDBJ whole genome shotgun (WGS) entry which is preliminary data.</text>
</comment>
<feature type="transmembrane region" description="Helical" evidence="15">
    <location>
        <begin position="40"/>
        <end position="60"/>
    </location>
</feature>
<evidence type="ECO:0000256" key="8">
    <source>
        <dbReference type="ARBA" id="ARBA00022777"/>
    </source>
</evidence>
<keyword evidence="7" id="KW-0547">Nucleotide-binding</keyword>
<dbReference type="Proteomes" id="UP001162880">
    <property type="component" value="Unassembled WGS sequence"/>
</dbReference>